<gene>
    <name evidence="1" type="ORF">SAMN05443550_11332</name>
</gene>
<evidence type="ECO:0000313" key="1">
    <source>
        <dbReference type="EMBL" id="SEB16346.1"/>
    </source>
</evidence>
<keyword evidence="2" id="KW-1185">Reference proteome</keyword>
<protein>
    <recommendedName>
        <fullName evidence="3">Outer membrane protein beta-barrel domain-containing protein</fullName>
    </recommendedName>
</protein>
<proteinExistence type="predicted"/>
<organism evidence="1 2">
    <name type="scientific">Pedobacter hartonius</name>
    <dbReference type="NCBI Taxonomy" id="425514"/>
    <lineage>
        <taxon>Bacteria</taxon>
        <taxon>Pseudomonadati</taxon>
        <taxon>Bacteroidota</taxon>
        <taxon>Sphingobacteriia</taxon>
        <taxon>Sphingobacteriales</taxon>
        <taxon>Sphingobacteriaceae</taxon>
        <taxon>Pedobacter</taxon>
    </lineage>
</organism>
<evidence type="ECO:0000313" key="2">
    <source>
        <dbReference type="Proteomes" id="UP000198850"/>
    </source>
</evidence>
<dbReference type="AlphaFoldDB" id="A0A1H4H3N7"/>
<reference evidence="1 2" key="1">
    <citation type="submission" date="2016-10" db="EMBL/GenBank/DDBJ databases">
        <authorList>
            <person name="de Groot N.N."/>
        </authorList>
    </citation>
    <scope>NUCLEOTIDE SEQUENCE [LARGE SCALE GENOMIC DNA]</scope>
    <source>
        <strain evidence="1 2">DSM 19033</strain>
    </source>
</reference>
<evidence type="ECO:0008006" key="3">
    <source>
        <dbReference type="Google" id="ProtNLM"/>
    </source>
</evidence>
<name>A0A1H4H3N7_9SPHI</name>
<dbReference type="OrthoDB" id="1072274at2"/>
<sequence length="256" mass="28553">MNKILLPFMVFICVFNLKLTAQRSAFRSGYIRIGINKIGDGLDQQLSPKQNVFDGRYGAGTGYVFETGHIFYFGKKSAENQPVNFGLDWTYISLNYNKMDEWEDYGRAAGATEIDVSGTKTAAAISSKLGPVISFNPIGKLVIDARFQVAPVLRFFDLDYSQNYGEPNQQSFTFVNYQKEEMDDSFEAESFKNRIAFGLATSFGITIRRKAIGFAIDYVSGKVNSYYEATEGSLGSSAGKEKIPVHNLQFKLSLSL</sequence>
<dbReference type="EMBL" id="FNRA01000013">
    <property type="protein sequence ID" value="SEB16346.1"/>
    <property type="molecule type" value="Genomic_DNA"/>
</dbReference>
<accession>A0A1H4H3N7</accession>
<dbReference type="Proteomes" id="UP000198850">
    <property type="component" value="Unassembled WGS sequence"/>
</dbReference>
<dbReference type="RefSeq" id="WP_139298359.1">
    <property type="nucleotide sequence ID" value="NZ_FNRA01000013.1"/>
</dbReference>